<dbReference type="Gene3D" id="2.60.20.10">
    <property type="entry name" value="Crystallins"/>
    <property type="match status" value="1"/>
</dbReference>
<proteinExistence type="predicted"/>
<dbReference type="Proteomes" id="UP000782610">
    <property type="component" value="Unassembled WGS sequence"/>
</dbReference>
<name>A0A933NWP3_9HYPH</name>
<comment type="caution">
    <text evidence="3">The sequence shown here is derived from an EMBL/GenBank/DDBJ whole genome shotgun (WGS) entry which is preliminary data.</text>
</comment>
<keyword evidence="1" id="KW-0732">Signal</keyword>
<dbReference type="InterPro" id="IPR003646">
    <property type="entry name" value="SH3-like_bac-type"/>
</dbReference>
<evidence type="ECO:0000259" key="2">
    <source>
        <dbReference type="Pfam" id="PF08239"/>
    </source>
</evidence>
<dbReference type="InterPro" id="IPR011024">
    <property type="entry name" value="G_crystallin-like"/>
</dbReference>
<feature type="domain" description="SH3b" evidence="2">
    <location>
        <begin position="44"/>
        <end position="90"/>
    </location>
</feature>
<reference evidence="3" key="1">
    <citation type="submission" date="2020-07" db="EMBL/GenBank/DDBJ databases">
        <title>Huge and variable diversity of episymbiotic CPR bacteria and DPANN archaea in groundwater ecosystems.</title>
        <authorList>
            <person name="He C.Y."/>
            <person name="Keren R."/>
            <person name="Whittaker M."/>
            <person name="Farag I.F."/>
            <person name="Doudna J."/>
            <person name="Cate J.H.D."/>
            <person name="Banfield J.F."/>
        </authorList>
    </citation>
    <scope>NUCLEOTIDE SEQUENCE</scope>
    <source>
        <strain evidence="3">NC_groundwater_1586_Pr3_B-0.1um_66_15</strain>
    </source>
</reference>
<evidence type="ECO:0000313" key="3">
    <source>
        <dbReference type="EMBL" id="MBI4920390.1"/>
    </source>
</evidence>
<accession>A0A933NWP3</accession>
<evidence type="ECO:0000256" key="1">
    <source>
        <dbReference type="SAM" id="SignalP"/>
    </source>
</evidence>
<dbReference type="Pfam" id="PF03995">
    <property type="entry name" value="Inhibitor_I36"/>
    <property type="match status" value="1"/>
</dbReference>
<feature type="chain" id="PRO_5037665654" description="SH3b domain-containing protein" evidence="1">
    <location>
        <begin position="24"/>
        <end position="195"/>
    </location>
</feature>
<dbReference type="AlphaFoldDB" id="A0A933NWP3"/>
<protein>
    <recommendedName>
        <fullName evidence="2">SH3b domain-containing protein</fullName>
    </recommendedName>
</protein>
<feature type="signal peptide" evidence="1">
    <location>
        <begin position="1"/>
        <end position="23"/>
    </location>
</feature>
<evidence type="ECO:0000313" key="4">
    <source>
        <dbReference type="Proteomes" id="UP000782610"/>
    </source>
</evidence>
<dbReference type="SUPFAM" id="SSF49695">
    <property type="entry name" value="gamma-Crystallin-like"/>
    <property type="match status" value="1"/>
</dbReference>
<dbReference type="Pfam" id="PF08239">
    <property type="entry name" value="SH3_3"/>
    <property type="match status" value="1"/>
</dbReference>
<sequence length="195" mass="20459">MSLFARLLVAALLAVFTALPAAAVQPAGSAGWTTDGWTTFSGTLYAGPGAKYGEIGSIDAGIRVRVDRCAPHWCQIHTTSVHGWISLSNVSFGQMPDGWRVTAKFPTERGGTGSVCFYDGPGFTGEAFCATSGRVVSDLALLGLDNTISSVEVGSGVSAIVCRDRGMRSYCEVVDVSKGRINGLLDNGITSLRVY</sequence>
<gene>
    <name evidence="3" type="ORF">HY834_01455</name>
</gene>
<organism evidence="3 4">
    <name type="scientific">Devosia nanyangense</name>
    <dbReference type="NCBI Taxonomy" id="1228055"/>
    <lineage>
        <taxon>Bacteria</taxon>
        <taxon>Pseudomonadati</taxon>
        <taxon>Pseudomonadota</taxon>
        <taxon>Alphaproteobacteria</taxon>
        <taxon>Hyphomicrobiales</taxon>
        <taxon>Devosiaceae</taxon>
        <taxon>Devosia</taxon>
    </lineage>
</organism>
<dbReference type="EMBL" id="JACRAF010000004">
    <property type="protein sequence ID" value="MBI4920390.1"/>
    <property type="molecule type" value="Genomic_DNA"/>
</dbReference>